<organism evidence="12 13">
    <name type="scientific">Nesidiocoris tenuis</name>
    <dbReference type="NCBI Taxonomy" id="355587"/>
    <lineage>
        <taxon>Eukaryota</taxon>
        <taxon>Metazoa</taxon>
        <taxon>Ecdysozoa</taxon>
        <taxon>Arthropoda</taxon>
        <taxon>Hexapoda</taxon>
        <taxon>Insecta</taxon>
        <taxon>Pterygota</taxon>
        <taxon>Neoptera</taxon>
        <taxon>Paraneoptera</taxon>
        <taxon>Hemiptera</taxon>
        <taxon>Heteroptera</taxon>
        <taxon>Panheteroptera</taxon>
        <taxon>Cimicomorpha</taxon>
        <taxon>Miridae</taxon>
        <taxon>Dicyphina</taxon>
        <taxon>Nesidiocoris</taxon>
    </lineage>
</organism>
<dbReference type="PANTHER" id="PTHR12544">
    <property type="entry name" value="GLUTAMINASE"/>
    <property type="match status" value="1"/>
</dbReference>
<dbReference type="Gene3D" id="3.40.710.10">
    <property type="entry name" value="DD-peptidase/beta-lactamase superfamily"/>
    <property type="match status" value="1"/>
</dbReference>
<evidence type="ECO:0000256" key="10">
    <source>
        <dbReference type="SAM" id="MobiDB-lite"/>
    </source>
</evidence>
<protein>
    <recommendedName>
        <fullName evidence="3">glutaminase</fullName>
        <ecNumber evidence="3">3.5.1.2</ecNumber>
    </recommendedName>
    <alternativeName>
        <fullName evidence="8">L-glutamine amidohydrolase</fullName>
    </alternativeName>
</protein>
<evidence type="ECO:0000256" key="9">
    <source>
        <dbReference type="PROSITE-ProRule" id="PRU00023"/>
    </source>
</evidence>
<dbReference type="GO" id="GO:0006543">
    <property type="term" value="P:L-glutamine catabolic process"/>
    <property type="evidence" value="ECO:0007669"/>
    <property type="project" value="TreeGrafter"/>
</dbReference>
<comment type="catalytic activity">
    <reaction evidence="7">
        <text>L-glutamine + H2O = L-glutamate + NH4(+)</text>
        <dbReference type="Rhea" id="RHEA:15889"/>
        <dbReference type="ChEBI" id="CHEBI:15377"/>
        <dbReference type="ChEBI" id="CHEBI:28938"/>
        <dbReference type="ChEBI" id="CHEBI:29985"/>
        <dbReference type="ChEBI" id="CHEBI:58359"/>
        <dbReference type="EC" id="3.5.1.2"/>
    </reaction>
</comment>
<dbReference type="EMBL" id="CADCXU010005383">
    <property type="protein sequence ID" value="CAA9997084.1"/>
    <property type="molecule type" value="Genomic_DNA"/>
</dbReference>
<keyword evidence="5" id="KW-0378">Hydrolase</keyword>
<proteinExistence type="inferred from homology"/>
<dbReference type="GO" id="GO:0004359">
    <property type="term" value="F:glutaminase activity"/>
    <property type="evidence" value="ECO:0007669"/>
    <property type="project" value="UniProtKB-EC"/>
</dbReference>
<dbReference type="InterPro" id="IPR041541">
    <property type="entry name" value="Glutaminase_EF-hand"/>
</dbReference>
<reference evidence="12 13" key="1">
    <citation type="submission" date="2020-02" db="EMBL/GenBank/DDBJ databases">
        <authorList>
            <person name="Ferguson B K."/>
        </authorList>
    </citation>
    <scope>NUCLEOTIDE SEQUENCE [LARGE SCALE GENOMIC DNA]</scope>
</reference>
<keyword evidence="4" id="KW-0677">Repeat</keyword>
<dbReference type="Gene3D" id="1.10.238.210">
    <property type="match status" value="1"/>
</dbReference>
<dbReference type="PROSITE" id="PS50297">
    <property type="entry name" value="ANK_REP_REGION"/>
    <property type="match status" value="1"/>
</dbReference>
<dbReference type="EC" id="3.5.1.2" evidence="3"/>
<dbReference type="InterPro" id="IPR002110">
    <property type="entry name" value="Ankyrin_rpt"/>
</dbReference>
<evidence type="ECO:0000256" key="3">
    <source>
        <dbReference type="ARBA" id="ARBA00012918"/>
    </source>
</evidence>
<dbReference type="Pfam" id="PF17959">
    <property type="entry name" value="EF-hand_14"/>
    <property type="match status" value="1"/>
</dbReference>
<dbReference type="SUPFAM" id="SSF48403">
    <property type="entry name" value="Ankyrin repeat"/>
    <property type="match status" value="1"/>
</dbReference>
<dbReference type="AlphaFoldDB" id="A0A6H5G2X6"/>
<dbReference type="Pfam" id="PF12796">
    <property type="entry name" value="Ank_2"/>
    <property type="match status" value="1"/>
</dbReference>
<evidence type="ECO:0000256" key="6">
    <source>
        <dbReference type="ARBA" id="ARBA00023043"/>
    </source>
</evidence>
<evidence type="ECO:0000256" key="4">
    <source>
        <dbReference type="ARBA" id="ARBA00022737"/>
    </source>
</evidence>
<dbReference type="HAMAP" id="MF_00313">
    <property type="entry name" value="Glutaminase"/>
    <property type="match status" value="1"/>
</dbReference>
<dbReference type="SUPFAM" id="SSF56601">
    <property type="entry name" value="beta-lactamase/transpeptidase-like"/>
    <property type="match status" value="1"/>
</dbReference>
<dbReference type="OrthoDB" id="9995210at2759"/>
<evidence type="ECO:0000256" key="2">
    <source>
        <dbReference type="ARBA" id="ARBA00011881"/>
    </source>
</evidence>
<dbReference type="Proteomes" id="UP000479000">
    <property type="component" value="Unassembled WGS sequence"/>
</dbReference>
<dbReference type="PANTHER" id="PTHR12544:SF29">
    <property type="entry name" value="GLUTAMINASE"/>
    <property type="match status" value="1"/>
</dbReference>
<feature type="domain" description="Glutaminase EF-hand" evidence="11">
    <location>
        <begin position="91"/>
        <end position="181"/>
    </location>
</feature>
<name>A0A6H5G2X6_9HEMI</name>
<evidence type="ECO:0000259" key="11">
    <source>
        <dbReference type="Pfam" id="PF17959"/>
    </source>
</evidence>
<dbReference type="InterPro" id="IPR036770">
    <property type="entry name" value="Ankyrin_rpt-contain_sf"/>
</dbReference>
<dbReference type="Gene3D" id="1.25.40.20">
    <property type="entry name" value="Ankyrin repeat-containing domain"/>
    <property type="match status" value="1"/>
</dbReference>
<feature type="compositionally biased region" description="Basic and acidic residues" evidence="10">
    <location>
        <begin position="613"/>
        <end position="634"/>
    </location>
</feature>
<evidence type="ECO:0000256" key="1">
    <source>
        <dbReference type="ARBA" id="ARBA00011076"/>
    </source>
</evidence>
<feature type="repeat" description="ANK" evidence="9">
    <location>
        <begin position="548"/>
        <end position="570"/>
    </location>
</feature>
<evidence type="ECO:0000256" key="8">
    <source>
        <dbReference type="ARBA" id="ARBA00077251"/>
    </source>
</evidence>
<dbReference type="NCBIfam" id="TIGR03814">
    <property type="entry name" value="Gln_ase"/>
    <property type="match status" value="1"/>
</dbReference>
<feature type="region of interest" description="Disordered" evidence="10">
    <location>
        <begin position="613"/>
        <end position="643"/>
    </location>
</feature>
<evidence type="ECO:0000313" key="12">
    <source>
        <dbReference type="EMBL" id="CAA9997084.1"/>
    </source>
</evidence>
<evidence type="ECO:0000313" key="13">
    <source>
        <dbReference type="Proteomes" id="UP000479000"/>
    </source>
</evidence>
<evidence type="ECO:0000256" key="7">
    <source>
        <dbReference type="ARBA" id="ARBA00049534"/>
    </source>
</evidence>
<dbReference type="InterPro" id="IPR015868">
    <property type="entry name" value="Glutaminase"/>
</dbReference>
<dbReference type="FunFam" id="3.40.710.10:FF:000008">
    <property type="entry name" value="Glutaminase, isoform E"/>
    <property type="match status" value="1"/>
</dbReference>
<dbReference type="FunFam" id="1.25.40.20:FF:000069">
    <property type="entry name" value="Glutaminase, isoform E"/>
    <property type="match status" value="1"/>
</dbReference>
<dbReference type="InterPro" id="IPR012338">
    <property type="entry name" value="Beta-lactam/transpept-like"/>
</dbReference>
<gene>
    <name evidence="12" type="ORF">NTEN_LOCUS3431</name>
</gene>
<evidence type="ECO:0000256" key="5">
    <source>
        <dbReference type="ARBA" id="ARBA00022801"/>
    </source>
</evidence>
<keyword evidence="13" id="KW-1185">Reference proteome</keyword>
<sequence length="643" mass="72465">MAKNKKILTLFLTALCLISFKLNKLMAILVILNESVPGKESVLQPVKNFEFSQAVCNHTRSKFRALVSTYSNFQNPSTSEFASDAQHTKGTEDLLFEMFTVDDPELTSVGKFLAALRQTGLRKTDPRLAGLMQNLRKFHQESKREGGSPETQKLTREQFKDAIAANLVLISRAFRHHFIIPDFSDFTKYIEDFYWKCKSNSEGKLADYIPQLARTNPEHWGVSVCTIDGQRFSIGDVNIPFTLQSTSKPLTYGIALDQLTQEVVHQYVGQEPSGRNFNELVLDHNKKPHNPMINAGAIIICSLLKTLVHPEMTLAEKFDFTMDYFKRLAGGEYLGFNNAVFLSEREAADRNYALGFYMREHKCYPEKTVLKECMDFYFQCCSMEANCESVAVMAATLANGGICPVTEEKVLKPDAIRDVLSLMHSCGMYDYSGQFAFKVGLPAKSGVSGGMMIVIPNVMGICTWSPPLDKLGNSVRGVQFCEELVRVFNFHRYDNLKHATNKKDPRRHKYETKGLSIVNLLFSAASGDVAALRRHKLSGMDMSLSDYDGRTALHLAAAEGHQDCVTFLLEQCNVPHDKKDRWGNAPLDEAKTFGRVQIVEYLSKWAEERKVDEAREQLEASKTEEKQKKNKPETPSDDTSPLP</sequence>
<dbReference type="GO" id="GO:0006537">
    <property type="term" value="P:glutamate biosynthetic process"/>
    <property type="evidence" value="ECO:0007669"/>
    <property type="project" value="TreeGrafter"/>
</dbReference>
<comment type="subunit">
    <text evidence="2">Homotetramer.</text>
</comment>
<comment type="similarity">
    <text evidence="1">Belongs to the glutaminase family.</text>
</comment>
<dbReference type="SMART" id="SM00248">
    <property type="entry name" value="ANK"/>
    <property type="match status" value="1"/>
</dbReference>
<keyword evidence="6 9" id="KW-0040">ANK repeat</keyword>
<dbReference type="Pfam" id="PF04960">
    <property type="entry name" value="Glutaminase"/>
    <property type="match status" value="1"/>
</dbReference>
<accession>A0A6H5G2X6</accession>
<dbReference type="PROSITE" id="PS50088">
    <property type="entry name" value="ANK_REPEAT"/>
    <property type="match status" value="1"/>
</dbReference>